<evidence type="ECO:0000313" key="3">
    <source>
        <dbReference type="Proteomes" id="UP000296049"/>
    </source>
</evidence>
<sequence length="686" mass="76218">MKGGAAGSRRASLSPGRSICIPAAMGSSQISNTSQAGVFTTLWVLSQHRAQRHRTSVLVVDETHTNICHVWINSASSQSPFSGHFRHRTKHNFLCPLCNYPKRNIIKQGQEKKVSMLTPSAISSNKVRRKSCEATSLIRVTGCRASECAQARCCLRCSFQVKLLLTAPISSQKKNGKIKPQGTQRLPQHKHHHLLDRMRQNLSSKVSRVGVHMRKGMNMKGKSEVRYPRLLGVMTDLCKYFSKPHKLRNTVIIKQNLSIPPSRREPSHHLSKNIAINADEQIFRGEVSIKSSSESRFLGQSSKCLGYLAQQGYSVLYSLEALEKQGTGVLTAAPHGNLQGTVTVAMEIVNWEPLRSCSALSKKSFREKEALPRSSMQQLLFGFGSEVPFGRAIFSPLTVGSVGRMVSEGRSSQNQTGGRSSGGKAQRIKTEHSCGLLWREAQAQLLQLPPPGTYSGHPTGHGIFSKSRCAINIITPIDFKEQLKAIICDRPAKHPCKPALQISTAASSTRAPVIQRTSQLNSRVSVERADFPEKGVYYDHSRRQGPSTCRQLLLPLNGRNTPKGLQCLKATDINRTYQKRPSVSESYSSRGTSHHQPKGHSKLIPASIPEVSFWRARRLLQKFELLRESGFTEHIAKVKSITYTFLFLYRTATQPCGPRAAKQLLCQLPWPYAAESLNSRQLELFS</sequence>
<dbReference type="AlphaFoldDB" id="R0KZI0"/>
<evidence type="ECO:0000313" key="2">
    <source>
        <dbReference type="EMBL" id="EOA94594.1"/>
    </source>
</evidence>
<name>R0KZI0_ANAPL</name>
<proteinExistence type="predicted"/>
<dbReference type="EMBL" id="KB744694">
    <property type="protein sequence ID" value="EOA94594.1"/>
    <property type="molecule type" value="Genomic_DNA"/>
</dbReference>
<evidence type="ECO:0000256" key="1">
    <source>
        <dbReference type="SAM" id="MobiDB-lite"/>
    </source>
</evidence>
<dbReference type="Proteomes" id="UP000296049">
    <property type="component" value="Unassembled WGS sequence"/>
</dbReference>
<keyword evidence="3" id="KW-1185">Reference proteome</keyword>
<feature type="region of interest" description="Disordered" evidence="1">
    <location>
        <begin position="578"/>
        <end position="601"/>
    </location>
</feature>
<accession>R0KZI0</accession>
<feature type="compositionally biased region" description="Basic residues" evidence="1">
    <location>
        <begin position="592"/>
        <end position="601"/>
    </location>
</feature>
<organism evidence="2 3">
    <name type="scientific">Anas platyrhynchos</name>
    <name type="common">Mallard</name>
    <name type="synonym">Anas boschas</name>
    <dbReference type="NCBI Taxonomy" id="8839"/>
    <lineage>
        <taxon>Eukaryota</taxon>
        <taxon>Metazoa</taxon>
        <taxon>Chordata</taxon>
        <taxon>Craniata</taxon>
        <taxon>Vertebrata</taxon>
        <taxon>Euteleostomi</taxon>
        <taxon>Archelosauria</taxon>
        <taxon>Archosauria</taxon>
        <taxon>Dinosauria</taxon>
        <taxon>Saurischia</taxon>
        <taxon>Theropoda</taxon>
        <taxon>Coelurosauria</taxon>
        <taxon>Aves</taxon>
        <taxon>Neognathae</taxon>
        <taxon>Galloanserae</taxon>
        <taxon>Anseriformes</taxon>
        <taxon>Anatidae</taxon>
        <taxon>Anatinae</taxon>
        <taxon>Anas</taxon>
    </lineage>
</organism>
<protein>
    <submittedName>
        <fullName evidence="2">Uncharacterized protein</fullName>
    </submittedName>
</protein>
<feature type="compositionally biased region" description="Polar residues" evidence="1">
    <location>
        <begin position="578"/>
        <end position="591"/>
    </location>
</feature>
<gene>
    <name evidence="2" type="ORF">Anapl_16180</name>
</gene>
<reference evidence="3" key="1">
    <citation type="journal article" date="2013" name="Nat. Genet.">
        <title>The duck genome and transcriptome provide insight into an avian influenza virus reservoir species.</title>
        <authorList>
            <person name="Huang Y."/>
            <person name="Li Y."/>
            <person name="Burt D.W."/>
            <person name="Chen H."/>
            <person name="Zhang Y."/>
            <person name="Qian W."/>
            <person name="Kim H."/>
            <person name="Gan S."/>
            <person name="Zhao Y."/>
            <person name="Li J."/>
            <person name="Yi K."/>
            <person name="Feng H."/>
            <person name="Zhu P."/>
            <person name="Li B."/>
            <person name="Liu Q."/>
            <person name="Fairley S."/>
            <person name="Magor K.E."/>
            <person name="Du Z."/>
            <person name="Hu X."/>
            <person name="Goodman L."/>
            <person name="Tafer H."/>
            <person name="Vignal A."/>
            <person name="Lee T."/>
            <person name="Kim K.W."/>
            <person name="Sheng Z."/>
            <person name="An Y."/>
            <person name="Searle S."/>
            <person name="Herrero J."/>
            <person name="Groenen M.A."/>
            <person name="Crooijmans R.P."/>
            <person name="Faraut T."/>
            <person name="Cai Q."/>
            <person name="Webster R.G."/>
            <person name="Aldridge J.R."/>
            <person name="Warren W.C."/>
            <person name="Bartschat S."/>
            <person name="Kehr S."/>
            <person name="Marz M."/>
            <person name="Stadler P.F."/>
            <person name="Smith J."/>
            <person name="Kraus R.H."/>
            <person name="Zhao Y."/>
            <person name="Ren L."/>
            <person name="Fei J."/>
            <person name="Morisson M."/>
            <person name="Kaiser P."/>
            <person name="Griffin D.K."/>
            <person name="Rao M."/>
            <person name="Pitel F."/>
            <person name="Wang J."/>
            <person name="Li N."/>
        </authorList>
    </citation>
    <scope>NUCLEOTIDE SEQUENCE [LARGE SCALE GENOMIC DNA]</scope>
</reference>
<feature type="compositionally biased region" description="Polar residues" evidence="1">
    <location>
        <begin position="409"/>
        <end position="418"/>
    </location>
</feature>
<feature type="region of interest" description="Disordered" evidence="1">
    <location>
        <begin position="406"/>
        <end position="427"/>
    </location>
</feature>